<dbReference type="Proteomes" id="UP000030170">
    <property type="component" value="Unassembled WGS sequence"/>
</dbReference>
<reference evidence="1 2" key="1">
    <citation type="journal article" date="2014" name="Mol. Ecol.">
        <title>Evolution of Synechococcus.</title>
        <authorList>
            <person name="Dvorak P."/>
            <person name="Casamatta D."/>
            <person name="Hasler P."/>
            <person name="Poulickova A."/>
            <person name="Ondrej V."/>
            <person name="Sanges R."/>
        </authorList>
    </citation>
    <scope>NUCLEOTIDE SEQUENCE [LARGE SCALE GENOMIC DNA]</scope>
    <source>
        <strain evidence="1 2">CAUP A 1101</strain>
    </source>
</reference>
<dbReference type="RefSeq" id="WP_036534316.1">
    <property type="nucleotide sequence ID" value="NZ_JJML01000031.1"/>
</dbReference>
<organism evidence="1 2">
    <name type="scientific">Neosynechococcus sphagnicola sy1</name>
    <dbReference type="NCBI Taxonomy" id="1497020"/>
    <lineage>
        <taxon>Bacteria</taxon>
        <taxon>Bacillati</taxon>
        <taxon>Cyanobacteriota</taxon>
        <taxon>Cyanophyceae</taxon>
        <taxon>Neosynechococcales</taxon>
        <taxon>Neosynechococcaceae</taxon>
        <taxon>Neosynechococcus</taxon>
    </lineage>
</organism>
<evidence type="ECO:0000313" key="2">
    <source>
        <dbReference type="Proteomes" id="UP000030170"/>
    </source>
</evidence>
<dbReference type="OrthoDB" id="9988947at2"/>
<gene>
    <name evidence="1" type="ORF">DO97_10880</name>
</gene>
<sequence length="93" mass="10651">MYLNPHQPNTHRRRGQHSRDRILEALQHHSDQSREDLMRQANLTYDQVRDQTRNLCIDGRSIPGLVKTANSGIPYAALQQYSASPLQFCAVGH</sequence>
<protein>
    <submittedName>
        <fullName evidence="1">Uncharacterized protein</fullName>
    </submittedName>
</protein>
<comment type="caution">
    <text evidence="1">The sequence shown here is derived from an EMBL/GenBank/DDBJ whole genome shotgun (WGS) entry which is preliminary data.</text>
</comment>
<proteinExistence type="predicted"/>
<evidence type="ECO:0000313" key="1">
    <source>
        <dbReference type="EMBL" id="KGF72253.1"/>
    </source>
</evidence>
<keyword evidence="2" id="KW-1185">Reference proteome</keyword>
<accession>A0A098TN33</accession>
<dbReference type="AlphaFoldDB" id="A0A098TN33"/>
<dbReference type="EMBL" id="JJML01000031">
    <property type="protein sequence ID" value="KGF72253.1"/>
    <property type="molecule type" value="Genomic_DNA"/>
</dbReference>
<name>A0A098TN33_9CYAN</name>